<evidence type="ECO:0008006" key="15">
    <source>
        <dbReference type="Google" id="ProtNLM"/>
    </source>
</evidence>
<comment type="similarity">
    <text evidence="2 11">Belongs to the sodium:solute symporter (SSF) (TC 2.A.21) family.</text>
</comment>
<dbReference type="InterPro" id="IPR038377">
    <property type="entry name" value="Na/Glc_symporter_sf"/>
</dbReference>
<reference evidence="13 14" key="1">
    <citation type="submission" date="2022-01" db="EMBL/GenBank/DDBJ databases">
        <title>A chromosomal length assembly of Cordylochernes scorpioides.</title>
        <authorList>
            <person name="Zeh D."/>
            <person name="Zeh J."/>
        </authorList>
    </citation>
    <scope>NUCLEOTIDE SEQUENCE [LARGE SCALE GENOMIC DNA]</scope>
    <source>
        <strain evidence="13">IN4F17</strain>
        <tissue evidence="13">Whole Body</tissue>
    </source>
</reference>
<feature type="transmembrane region" description="Helical" evidence="12">
    <location>
        <begin position="145"/>
        <end position="167"/>
    </location>
</feature>
<keyword evidence="6 12" id="KW-1133">Transmembrane helix</keyword>
<dbReference type="Pfam" id="PF00474">
    <property type="entry name" value="SSF"/>
    <property type="match status" value="1"/>
</dbReference>
<feature type="transmembrane region" description="Helical" evidence="12">
    <location>
        <begin position="31"/>
        <end position="50"/>
    </location>
</feature>
<feature type="non-terminal residue" evidence="13">
    <location>
        <position position="1"/>
    </location>
</feature>
<name>A0ABY6L6K9_9ARAC</name>
<dbReference type="Proteomes" id="UP001235939">
    <property type="component" value="Chromosome 14"/>
</dbReference>
<evidence type="ECO:0000256" key="4">
    <source>
        <dbReference type="ARBA" id="ARBA00022475"/>
    </source>
</evidence>
<dbReference type="NCBIfam" id="TIGR00813">
    <property type="entry name" value="sss"/>
    <property type="match status" value="1"/>
</dbReference>
<dbReference type="InterPro" id="IPR051163">
    <property type="entry name" value="Sodium:Solute_Symporter_SSF"/>
</dbReference>
<feature type="transmembrane region" description="Helical" evidence="12">
    <location>
        <begin position="210"/>
        <end position="237"/>
    </location>
</feature>
<dbReference type="PANTHER" id="PTHR42985">
    <property type="entry name" value="SODIUM-COUPLED MONOCARBOXYLATE TRANSPORTER"/>
    <property type="match status" value="1"/>
</dbReference>
<evidence type="ECO:0000256" key="3">
    <source>
        <dbReference type="ARBA" id="ARBA00022448"/>
    </source>
</evidence>
<keyword evidence="14" id="KW-1185">Reference proteome</keyword>
<organism evidence="13 14">
    <name type="scientific">Cordylochernes scorpioides</name>
    <dbReference type="NCBI Taxonomy" id="51811"/>
    <lineage>
        <taxon>Eukaryota</taxon>
        <taxon>Metazoa</taxon>
        <taxon>Ecdysozoa</taxon>
        <taxon>Arthropoda</taxon>
        <taxon>Chelicerata</taxon>
        <taxon>Arachnida</taxon>
        <taxon>Pseudoscorpiones</taxon>
        <taxon>Cheliferoidea</taxon>
        <taxon>Chernetidae</taxon>
        <taxon>Cordylochernes</taxon>
    </lineage>
</organism>
<feature type="transmembrane region" description="Helical" evidence="12">
    <location>
        <begin position="71"/>
        <end position="90"/>
    </location>
</feature>
<keyword evidence="10" id="KW-0739">Sodium transport</keyword>
<keyword evidence="9 12" id="KW-0472">Membrane</keyword>
<keyword evidence="5 12" id="KW-0812">Transmembrane</keyword>
<proteinExistence type="inferred from homology"/>
<feature type="transmembrane region" description="Helical" evidence="12">
    <location>
        <begin position="296"/>
        <end position="319"/>
    </location>
</feature>
<feature type="transmembrane region" description="Helical" evidence="12">
    <location>
        <begin position="403"/>
        <end position="423"/>
    </location>
</feature>
<evidence type="ECO:0000313" key="14">
    <source>
        <dbReference type="Proteomes" id="UP001235939"/>
    </source>
</evidence>
<dbReference type="InterPro" id="IPR001734">
    <property type="entry name" value="Na/solute_symporter"/>
</dbReference>
<feature type="transmembrane region" description="Helical" evidence="12">
    <location>
        <begin position="179"/>
        <end position="198"/>
    </location>
</feature>
<evidence type="ECO:0000256" key="5">
    <source>
        <dbReference type="ARBA" id="ARBA00022692"/>
    </source>
</evidence>
<evidence type="ECO:0000256" key="10">
    <source>
        <dbReference type="ARBA" id="ARBA00023201"/>
    </source>
</evidence>
<feature type="transmembrane region" description="Helical" evidence="12">
    <location>
        <begin position="534"/>
        <end position="555"/>
    </location>
</feature>
<keyword evidence="4" id="KW-1003">Cell membrane</keyword>
<keyword evidence="7" id="KW-0915">Sodium</keyword>
<keyword evidence="3" id="KW-0813">Transport</keyword>
<evidence type="ECO:0000256" key="9">
    <source>
        <dbReference type="ARBA" id="ARBA00023136"/>
    </source>
</evidence>
<evidence type="ECO:0000256" key="8">
    <source>
        <dbReference type="ARBA" id="ARBA00023065"/>
    </source>
</evidence>
<feature type="transmembrane region" description="Helical" evidence="12">
    <location>
        <begin position="429"/>
        <end position="450"/>
    </location>
</feature>
<sequence length="556" mass="60038">MVELSELSYYRYCRITMMCPAMAYSFSLIDYIIFVAMVMVSGVIGVYYRFSGGRQTTSKEFLVANHSMGPVPVSFSLMASFMSAVTLLGVSQEMYRHGTLFILINIGYCIGTPLAAHIFLPVFYSIRATSAFQYLELRFDRRVRLLASFIFMLQTILYMSIVLYAPALALSAVTTLSKWASILALGVVCTFYCSLGGIKAVLWTDVFQSLLMFASIISIIIIGANNVGGLGQVWAIAKEGGRIEFDNWDPDPTVRHTVWSLVLGGTIVYVSVYGTNQTQVQRYMTVKSLTKAKLSMYYTLPLSSAISLTTAIAGLVVYANLHSCDPLLTSSVQTSDQLLPYFVMKMSKEQVPGLAGLFVAGLYSAALSSLSSAIHSLAAVTLEDFIQPALAHSRFTLPCTAATLAKLLAVGYGILCLSLTVLVERLGSLLQAGLTVLGVVGGPLLGLFTLGMLCPGASSNGALVGLLCSLGVSLWTGFGARFTMPPPPTLPLSADGCPPNTTILPIPPVVRYVHSPTCACLCREDVFGLYRISYMWYATLGFLITLVVGVVVSYLT</sequence>
<evidence type="ECO:0000256" key="6">
    <source>
        <dbReference type="ARBA" id="ARBA00022989"/>
    </source>
</evidence>
<feature type="transmembrane region" description="Helical" evidence="12">
    <location>
        <begin position="354"/>
        <end position="382"/>
    </location>
</feature>
<feature type="transmembrane region" description="Helical" evidence="12">
    <location>
        <begin position="462"/>
        <end position="482"/>
    </location>
</feature>
<dbReference type="PANTHER" id="PTHR42985:SF40">
    <property type="entry name" value="LD47995P-RELATED"/>
    <property type="match status" value="1"/>
</dbReference>
<dbReference type="CDD" id="cd11492">
    <property type="entry name" value="SLC5sbd_NIS-SMVT"/>
    <property type="match status" value="1"/>
</dbReference>
<evidence type="ECO:0000256" key="11">
    <source>
        <dbReference type="RuleBase" id="RU362091"/>
    </source>
</evidence>
<gene>
    <name evidence="13" type="ORF">LAZ67_14000717</name>
</gene>
<feature type="transmembrane region" description="Helical" evidence="12">
    <location>
        <begin position="102"/>
        <end position="124"/>
    </location>
</feature>
<evidence type="ECO:0000256" key="12">
    <source>
        <dbReference type="SAM" id="Phobius"/>
    </source>
</evidence>
<comment type="subcellular location">
    <subcellularLocation>
        <location evidence="1">Cell membrane</location>
        <topology evidence="1">Multi-pass membrane protein</topology>
    </subcellularLocation>
</comment>
<dbReference type="Gene3D" id="1.20.1730.10">
    <property type="entry name" value="Sodium/glucose cotransporter"/>
    <property type="match status" value="1"/>
</dbReference>
<evidence type="ECO:0000313" key="13">
    <source>
        <dbReference type="EMBL" id="UYV76494.1"/>
    </source>
</evidence>
<keyword evidence="8" id="KW-0406">Ion transport</keyword>
<protein>
    <recommendedName>
        <fullName evidence="15">Sodium-dependent multivitamin transporter</fullName>
    </recommendedName>
</protein>
<dbReference type="PROSITE" id="PS50283">
    <property type="entry name" value="NA_SOLUT_SYMP_3"/>
    <property type="match status" value="1"/>
</dbReference>
<evidence type="ECO:0000256" key="7">
    <source>
        <dbReference type="ARBA" id="ARBA00023053"/>
    </source>
</evidence>
<accession>A0ABY6L6K9</accession>
<evidence type="ECO:0000256" key="1">
    <source>
        <dbReference type="ARBA" id="ARBA00004651"/>
    </source>
</evidence>
<feature type="transmembrane region" description="Helical" evidence="12">
    <location>
        <begin position="257"/>
        <end position="275"/>
    </location>
</feature>
<dbReference type="EMBL" id="CP092876">
    <property type="protein sequence ID" value="UYV76494.1"/>
    <property type="molecule type" value="Genomic_DNA"/>
</dbReference>
<evidence type="ECO:0000256" key="2">
    <source>
        <dbReference type="ARBA" id="ARBA00006434"/>
    </source>
</evidence>